<dbReference type="Pfam" id="PF13489">
    <property type="entry name" value="Methyltransf_23"/>
    <property type="match status" value="1"/>
</dbReference>
<keyword evidence="1" id="KW-0808">Transferase</keyword>
<accession>A0ABR3FLI9</accession>
<name>A0ABR3FLI9_9AGAR</name>
<keyword evidence="3" id="KW-1185">Reference proteome</keyword>
<evidence type="ECO:0000256" key="1">
    <source>
        <dbReference type="ARBA" id="ARBA00022679"/>
    </source>
</evidence>
<comment type="caution">
    <text evidence="2">The sequence shown here is derived from an EMBL/GenBank/DDBJ whole genome shotgun (WGS) entry which is preliminary data.</text>
</comment>
<dbReference type="InterPro" id="IPR029063">
    <property type="entry name" value="SAM-dependent_MTases_sf"/>
</dbReference>
<dbReference type="Proteomes" id="UP001465976">
    <property type="component" value="Unassembled WGS sequence"/>
</dbReference>
<protein>
    <recommendedName>
        <fullName evidence="4">Methyltransferase domain-containing protein</fullName>
    </recommendedName>
</protein>
<proteinExistence type="predicted"/>
<sequence length="225" mass="25209">MFDANLYDSNVAHWDHFARDLDKQPWGIVGMKIWRKLLPHVLKAAPFDKDTSEVMDFGCGNGFNSSLLVPHAKSILGVDVSSGMVDEFNSNMKKWGLADEGRFSAIRADLTEGGLDGKKFDIIFSTMVYHHLPSVEETTKVLASFLKPGGRLLIMDWIVGEEKEQYSEQIGRIMKVGGFNEEEMKTAFESTGLEFLGFEPAAKMDEMVGDYHLDKTAYLAWGGKK</sequence>
<evidence type="ECO:0000313" key="2">
    <source>
        <dbReference type="EMBL" id="KAL0575955.1"/>
    </source>
</evidence>
<organism evidence="2 3">
    <name type="scientific">Marasmius crinis-equi</name>
    <dbReference type="NCBI Taxonomy" id="585013"/>
    <lineage>
        <taxon>Eukaryota</taxon>
        <taxon>Fungi</taxon>
        <taxon>Dikarya</taxon>
        <taxon>Basidiomycota</taxon>
        <taxon>Agaricomycotina</taxon>
        <taxon>Agaricomycetes</taxon>
        <taxon>Agaricomycetidae</taxon>
        <taxon>Agaricales</taxon>
        <taxon>Marasmiineae</taxon>
        <taxon>Marasmiaceae</taxon>
        <taxon>Marasmius</taxon>
    </lineage>
</organism>
<gene>
    <name evidence="2" type="ORF">V5O48_006025</name>
</gene>
<dbReference type="SUPFAM" id="SSF53335">
    <property type="entry name" value="S-adenosyl-L-methionine-dependent methyltransferases"/>
    <property type="match status" value="1"/>
</dbReference>
<dbReference type="PANTHER" id="PTHR43861:SF3">
    <property type="entry name" value="PUTATIVE (AFU_ORTHOLOGUE AFUA_2G14390)-RELATED"/>
    <property type="match status" value="1"/>
</dbReference>
<evidence type="ECO:0008006" key="4">
    <source>
        <dbReference type="Google" id="ProtNLM"/>
    </source>
</evidence>
<dbReference type="PANTHER" id="PTHR43861">
    <property type="entry name" value="TRANS-ACONITATE 2-METHYLTRANSFERASE-RELATED"/>
    <property type="match status" value="1"/>
</dbReference>
<reference evidence="2 3" key="1">
    <citation type="submission" date="2024-02" db="EMBL/GenBank/DDBJ databases">
        <title>A draft genome for the cacao thread blight pathogen Marasmius crinis-equi.</title>
        <authorList>
            <person name="Cohen S.P."/>
            <person name="Baruah I.K."/>
            <person name="Amoako-Attah I."/>
            <person name="Bukari Y."/>
            <person name="Meinhardt L.W."/>
            <person name="Bailey B.A."/>
        </authorList>
    </citation>
    <scope>NUCLEOTIDE SEQUENCE [LARGE SCALE GENOMIC DNA]</scope>
    <source>
        <strain evidence="2 3">GH-76</strain>
    </source>
</reference>
<evidence type="ECO:0000313" key="3">
    <source>
        <dbReference type="Proteomes" id="UP001465976"/>
    </source>
</evidence>
<dbReference type="EMBL" id="JBAHYK010000259">
    <property type="protein sequence ID" value="KAL0575955.1"/>
    <property type="molecule type" value="Genomic_DNA"/>
</dbReference>
<dbReference type="Gene3D" id="3.40.50.150">
    <property type="entry name" value="Vaccinia Virus protein VP39"/>
    <property type="match status" value="1"/>
</dbReference>
<dbReference type="CDD" id="cd02440">
    <property type="entry name" value="AdoMet_MTases"/>
    <property type="match status" value="1"/>
</dbReference>